<keyword evidence="7" id="KW-0464">Manganese</keyword>
<evidence type="ECO:0000256" key="5">
    <source>
        <dbReference type="ARBA" id="ARBA00022723"/>
    </source>
</evidence>
<dbReference type="CDD" id="cd02885">
    <property type="entry name" value="NUDIX_IPP_Isomerase"/>
    <property type="match status" value="1"/>
</dbReference>
<dbReference type="NCBIfam" id="NF002995">
    <property type="entry name" value="PRK03759.1"/>
    <property type="match status" value="1"/>
</dbReference>
<evidence type="ECO:0000256" key="6">
    <source>
        <dbReference type="ARBA" id="ARBA00022842"/>
    </source>
</evidence>
<gene>
    <name evidence="12" type="primary">idi</name>
    <name evidence="12" type="ORF">KK2020170_00750</name>
</gene>
<dbReference type="PANTHER" id="PTHR10885:SF0">
    <property type="entry name" value="ISOPENTENYL-DIPHOSPHATE DELTA-ISOMERASE"/>
    <property type="match status" value="1"/>
</dbReference>
<dbReference type="SUPFAM" id="SSF55811">
    <property type="entry name" value="Nudix"/>
    <property type="match status" value="1"/>
</dbReference>
<dbReference type="Gene3D" id="3.90.79.10">
    <property type="entry name" value="Nucleoside Triphosphate Pyrophosphohydrolase"/>
    <property type="match status" value="1"/>
</dbReference>
<evidence type="ECO:0000313" key="13">
    <source>
        <dbReference type="Proteomes" id="UP000825258"/>
    </source>
</evidence>
<comment type="similarity">
    <text evidence="2">Belongs to the IPP isomerase type 1 family.</text>
</comment>
<evidence type="ECO:0000256" key="1">
    <source>
        <dbReference type="ARBA" id="ARBA00004826"/>
    </source>
</evidence>
<name>A0ABM7S065_9FLAO</name>
<keyword evidence="9" id="KW-0413">Isomerase</keyword>
<reference evidence="12 13" key="1">
    <citation type="submission" date="2021-06" db="EMBL/GenBank/DDBJ databases">
        <title>Whole genome sequences of Flavobacterium sp. KK2020170 and assembly.</title>
        <authorList>
            <person name="Kitahara K."/>
            <person name="Miyoshi S."/>
            <person name="Uesaka K."/>
        </authorList>
    </citation>
    <scope>NUCLEOTIDE SEQUENCE [LARGE SCALE GENOMIC DNA]</scope>
    <source>
        <strain evidence="12 13">KK2020170</strain>
    </source>
</reference>
<dbReference type="EC" id="5.3.3.2" evidence="3 10"/>
<evidence type="ECO:0000256" key="9">
    <source>
        <dbReference type="ARBA" id="ARBA00023235"/>
    </source>
</evidence>
<dbReference type="Proteomes" id="UP000825258">
    <property type="component" value="Chromosome"/>
</dbReference>
<evidence type="ECO:0000259" key="11">
    <source>
        <dbReference type="PROSITE" id="PS51462"/>
    </source>
</evidence>
<evidence type="ECO:0000313" key="12">
    <source>
        <dbReference type="EMBL" id="BCY27207.1"/>
    </source>
</evidence>
<dbReference type="InterPro" id="IPR015797">
    <property type="entry name" value="NUDIX_hydrolase-like_dom_sf"/>
</dbReference>
<dbReference type="PROSITE" id="PS51462">
    <property type="entry name" value="NUDIX"/>
    <property type="match status" value="1"/>
</dbReference>
<dbReference type="PANTHER" id="PTHR10885">
    <property type="entry name" value="ISOPENTENYL-DIPHOSPHATE DELTA-ISOMERASE"/>
    <property type="match status" value="1"/>
</dbReference>
<organism evidence="12 13">
    <name type="scientific">Flavobacterium okayamense</name>
    <dbReference type="NCBI Taxonomy" id="2830782"/>
    <lineage>
        <taxon>Bacteria</taxon>
        <taxon>Pseudomonadati</taxon>
        <taxon>Bacteroidota</taxon>
        <taxon>Flavobacteriia</taxon>
        <taxon>Flavobacteriales</taxon>
        <taxon>Flavobacteriaceae</taxon>
        <taxon>Flavobacterium</taxon>
    </lineage>
</organism>
<dbReference type="RefSeq" id="WP_221258845.1">
    <property type="nucleotide sequence ID" value="NZ_AP024749.1"/>
</dbReference>
<dbReference type="HAMAP" id="MF_00202">
    <property type="entry name" value="Idi"/>
    <property type="match status" value="1"/>
</dbReference>
<evidence type="ECO:0000256" key="2">
    <source>
        <dbReference type="ARBA" id="ARBA00007579"/>
    </source>
</evidence>
<sequence length="175" mass="20756">MAEEKVILVDINDEPIGLMEKIAAHEQALLHRAFSVFILNDNNEIMLQQRAASKYHSPLLWTNTCCSHQRPGETNIQAGKRRLQEEMGFEVELTELFHFIYKAPFDNGLTEHELDHVMIGKYNEEPKINKEEVESWKWMSIDVIKTDMQENPEKYTAWFKIIFEEFNHYIENHKF</sequence>
<feature type="domain" description="Nudix hydrolase" evidence="11">
    <location>
        <begin position="29"/>
        <end position="161"/>
    </location>
</feature>
<keyword evidence="6" id="KW-0460">Magnesium</keyword>
<dbReference type="NCBIfam" id="TIGR02150">
    <property type="entry name" value="IPP_isom_1"/>
    <property type="match status" value="1"/>
</dbReference>
<dbReference type="EMBL" id="AP024749">
    <property type="protein sequence ID" value="BCY27207.1"/>
    <property type="molecule type" value="Genomic_DNA"/>
</dbReference>
<keyword evidence="5" id="KW-0479">Metal-binding</keyword>
<evidence type="ECO:0000256" key="8">
    <source>
        <dbReference type="ARBA" id="ARBA00023229"/>
    </source>
</evidence>
<dbReference type="InterPro" id="IPR011876">
    <property type="entry name" value="IsopentenylPP_isomerase_typ1"/>
</dbReference>
<evidence type="ECO:0000256" key="4">
    <source>
        <dbReference type="ARBA" id="ARBA00022490"/>
    </source>
</evidence>
<evidence type="ECO:0000256" key="10">
    <source>
        <dbReference type="NCBIfam" id="TIGR02150"/>
    </source>
</evidence>
<comment type="pathway">
    <text evidence="1">Isoprenoid biosynthesis; dimethylallyl diphosphate biosynthesis; dimethylallyl diphosphate from isopentenyl diphosphate: step 1/1.</text>
</comment>
<keyword evidence="4" id="KW-0963">Cytoplasm</keyword>
<accession>A0ABM7S065</accession>
<keyword evidence="8" id="KW-0414">Isoprene biosynthesis</keyword>
<dbReference type="InterPro" id="IPR000086">
    <property type="entry name" value="NUDIX_hydrolase_dom"/>
</dbReference>
<dbReference type="PIRSF" id="PIRSF018427">
    <property type="entry name" value="Isopntndiph_ism"/>
    <property type="match status" value="1"/>
</dbReference>
<evidence type="ECO:0000256" key="3">
    <source>
        <dbReference type="ARBA" id="ARBA00012057"/>
    </source>
</evidence>
<dbReference type="Pfam" id="PF00293">
    <property type="entry name" value="NUDIX"/>
    <property type="match status" value="1"/>
</dbReference>
<protein>
    <recommendedName>
        <fullName evidence="3 10">Isopentenyl-diphosphate delta-isomerase</fullName>
        <ecNumber evidence="3 10">5.3.3.2</ecNumber>
    </recommendedName>
</protein>
<keyword evidence="13" id="KW-1185">Reference proteome</keyword>
<proteinExistence type="inferred from homology"/>
<dbReference type="InterPro" id="IPR056375">
    <property type="entry name" value="Idi_bact"/>
</dbReference>
<evidence type="ECO:0000256" key="7">
    <source>
        <dbReference type="ARBA" id="ARBA00023211"/>
    </source>
</evidence>